<dbReference type="EMBL" id="JARTLI010000005">
    <property type="protein sequence ID" value="MED5051333.1"/>
    <property type="molecule type" value="Genomic_DNA"/>
</dbReference>
<dbReference type="RefSeq" id="WP_328217538.1">
    <property type="nucleotide sequence ID" value="NZ_JARTLI010000005.1"/>
</dbReference>
<dbReference type="InterPro" id="IPR003593">
    <property type="entry name" value="AAA+_ATPase"/>
</dbReference>
<dbReference type="PANTHER" id="PTHR24221:SF430">
    <property type="entry name" value="MULTIDRUG RESISTANCE ABC TRANSPORTER ATP-BINDING_PERMEASE PROTEIN YHEH-RELATED"/>
    <property type="match status" value="1"/>
</dbReference>
<dbReference type="Pfam" id="PF00664">
    <property type="entry name" value="ABC_membrane"/>
    <property type="match status" value="1"/>
</dbReference>
<evidence type="ECO:0000313" key="12">
    <source>
        <dbReference type="Proteomes" id="UP001339962"/>
    </source>
</evidence>
<dbReference type="CDD" id="cd03254">
    <property type="entry name" value="ABCC_Glucan_exporter_like"/>
    <property type="match status" value="1"/>
</dbReference>
<keyword evidence="3 8" id="KW-0812">Transmembrane</keyword>
<dbReference type="PROSITE" id="PS00211">
    <property type="entry name" value="ABC_TRANSPORTER_1"/>
    <property type="match status" value="1"/>
</dbReference>
<feature type="transmembrane region" description="Helical" evidence="8">
    <location>
        <begin position="223"/>
        <end position="246"/>
    </location>
</feature>
<evidence type="ECO:0000256" key="4">
    <source>
        <dbReference type="ARBA" id="ARBA00022741"/>
    </source>
</evidence>
<dbReference type="AlphaFoldDB" id="A0ABD5ISR2"/>
<keyword evidence="7 8" id="KW-0472">Membrane</keyword>
<organism evidence="11 12">
    <name type="scientific">Anoxybacteroides rupiense</name>
    <dbReference type="NCBI Taxonomy" id="311460"/>
    <lineage>
        <taxon>Bacteria</taxon>
        <taxon>Bacillati</taxon>
        <taxon>Bacillota</taxon>
        <taxon>Bacilli</taxon>
        <taxon>Bacillales</taxon>
        <taxon>Anoxybacillaceae</taxon>
        <taxon>Anoxybacteroides</taxon>
    </lineage>
</organism>
<dbReference type="GO" id="GO:0005886">
    <property type="term" value="C:plasma membrane"/>
    <property type="evidence" value="ECO:0007669"/>
    <property type="project" value="UniProtKB-SubCell"/>
</dbReference>
<dbReference type="InterPro" id="IPR036640">
    <property type="entry name" value="ABC1_TM_sf"/>
</dbReference>
<protein>
    <submittedName>
        <fullName evidence="11">ABC transporter ATP-binding protein</fullName>
    </submittedName>
</protein>
<feature type="domain" description="ABC transmembrane type-1" evidence="10">
    <location>
        <begin position="19"/>
        <end position="397"/>
    </location>
</feature>
<feature type="transmembrane region" description="Helical" evidence="8">
    <location>
        <begin position="252"/>
        <end position="270"/>
    </location>
</feature>
<dbReference type="SUPFAM" id="SSF90123">
    <property type="entry name" value="ABC transporter transmembrane region"/>
    <property type="match status" value="1"/>
</dbReference>
<accession>A0ABD5ISR2</accession>
<evidence type="ECO:0000259" key="10">
    <source>
        <dbReference type="PROSITE" id="PS50929"/>
    </source>
</evidence>
<evidence type="ECO:0000256" key="5">
    <source>
        <dbReference type="ARBA" id="ARBA00022840"/>
    </source>
</evidence>
<dbReference type="InterPro" id="IPR017871">
    <property type="entry name" value="ABC_transporter-like_CS"/>
</dbReference>
<evidence type="ECO:0000256" key="1">
    <source>
        <dbReference type="ARBA" id="ARBA00004651"/>
    </source>
</evidence>
<evidence type="ECO:0000259" key="9">
    <source>
        <dbReference type="PROSITE" id="PS50893"/>
    </source>
</evidence>
<dbReference type="FunFam" id="3.40.50.300:FF:000287">
    <property type="entry name" value="Multidrug ABC transporter ATP-binding protein"/>
    <property type="match status" value="1"/>
</dbReference>
<gene>
    <name evidence="11" type="ORF">P9850_05580</name>
</gene>
<dbReference type="CDD" id="cd18544">
    <property type="entry name" value="ABC_6TM_TmrA_like"/>
    <property type="match status" value="1"/>
</dbReference>
<sequence length="673" mass="77052">MNTGKRLIAYALRYKKIIVAALFMLAISVAAELTGPLIAKKIIDQHILGIESPWYEADKNDDQAVFYNGKRYKRSDDFAQGEAKGKEARLLQIGRDYYFVDRAITFDGKRSIQNGMLMIQHGEQKAVYPIEKLSNSELFRFYQPEIRSIIYLLALYFSLLLAATVFQYGQRYCLQMAANRIIQTMRKDLFAHIQRLPIRYFDRLPVGKVVARITNDTEAIRELYVTVLATFFTSTIYMTGIFIALFLLDVRLALLCLILIPILAVWIKIYRQYASRYNHIIRSRLSDINAMVNESIQGMPIIQVFRRQKETEREFETLNREYFVYQNKLLNLNSLTSHNLVGVLRNLAFVALIWHFGRDSFNHQAISLGLLYAFVDYLNRLFQPITEMVNQLANLEQSRVAAHRIFTLLDEEGEEVYDGEMPRYQGNVVFEHVFFGYKEGEYVLKDISFSAKPGETIALVGHTGSGKSSIMNLLFRFYDIEKGQIFIDGKDIKTIPKQLLRKHMAIVLQDAFLFTGTIASNVGLNDPAISRQKIEQALREIGADQLLENLPNGFDEPVVERGSTLSSGQRQLISFARALAFDPAILVLDEATANIDTETEATIQKALEVLKQGRTTFIIAHRLSTIKNADQILVLDRGMIVERGTHEELMKKEGIYYHMYQLQQGNKETTKAG</sequence>
<dbReference type="SUPFAM" id="SSF52540">
    <property type="entry name" value="P-loop containing nucleoside triphosphate hydrolases"/>
    <property type="match status" value="1"/>
</dbReference>
<evidence type="ECO:0000256" key="8">
    <source>
        <dbReference type="SAM" id="Phobius"/>
    </source>
</evidence>
<reference evidence="11 12" key="1">
    <citation type="submission" date="2023-03" db="EMBL/GenBank/DDBJ databases">
        <title>Bacillus Genome Sequencing.</title>
        <authorList>
            <person name="Dunlap C."/>
        </authorList>
    </citation>
    <scope>NUCLEOTIDE SEQUENCE [LARGE SCALE GENOMIC DNA]</scope>
    <source>
        <strain evidence="11 12">NRS-38</strain>
    </source>
</reference>
<dbReference type="InterPro" id="IPR039421">
    <property type="entry name" value="Type_1_exporter"/>
</dbReference>
<keyword evidence="4" id="KW-0547">Nucleotide-binding</keyword>
<evidence type="ECO:0000256" key="2">
    <source>
        <dbReference type="ARBA" id="ARBA00022448"/>
    </source>
</evidence>
<dbReference type="Gene3D" id="3.40.50.300">
    <property type="entry name" value="P-loop containing nucleotide triphosphate hydrolases"/>
    <property type="match status" value="1"/>
</dbReference>
<keyword evidence="2" id="KW-0813">Transport</keyword>
<dbReference type="InterPro" id="IPR027417">
    <property type="entry name" value="P-loop_NTPase"/>
</dbReference>
<keyword evidence="5 11" id="KW-0067">ATP-binding</keyword>
<evidence type="ECO:0000256" key="3">
    <source>
        <dbReference type="ARBA" id="ARBA00022692"/>
    </source>
</evidence>
<dbReference type="GO" id="GO:0005524">
    <property type="term" value="F:ATP binding"/>
    <property type="evidence" value="ECO:0007669"/>
    <property type="project" value="UniProtKB-KW"/>
</dbReference>
<keyword evidence="6 8" id="KW-1133">Transmembrane helix</keyword>
<comment type="subcellular location">
    <subcellularLocation>
        <location evidence="1">Cell membrane</location>
        <topology evidence="1">Multi-pass membrane protein</topology>
    </subcellularLocation>
</comment>
<dbReference type="Gene3D" id="1.20.1560.10">
    <property type="entry name" value="ABC transporter type 1, transmembrane domain"/>
    <property type="match status" value="1"/>
</dbReference>
<dbReference type="PROSITE" id="PS50929">
    <property type="entry name" value="ABC_TM1F"/>
    <property type="match status" value="1"/>
</dbReference>
<name>A0ABD5ISR2_9BACL</name>
<dbReference type="PANTHER" id="PTHR24221">
    <property type="entry name" value="ATP-BINDING CASSETTE SUB-FAMILY B"/>
    <property type="match status" value="1"/>
</dbReference>
<dbReference type="PROSITE" id="PS50893">
    <property type="entry name" value="ABC_TRANSPORTER_2"/>
    <property type="match status" value="1"/>
</dbReference>
<feature type="transmembrane region" description="Helical" evidence="8">
    <location>
        <begin position="148"/>
        <end position="166"/>
    </location>
</feature>
<dbReference type="SMART" id="SM00382">
    <property type="entry name" value="AAA"/>
    <property type="match status" value="1"/>
</dbReference>
<dbReference type="Pfam" id="PF00005">
    <property type="entry name" value="ABC_tran"/>
    <property type="match status" value="1"/>
</dbReference>
<dbReference type="InterPro" id="IPR003439">
    <property type="entry name" value="ABC_transporter-like_ATP-bd"/>
</dbReference>
<feature type="domain" description="ABC transporter" evidence="9">
    <location>
        <begin position="428"/>
        <end position="662"/>
    </location>
</feature>
<evidence type="ECO:0000256" key="7">
    <source>
        <dbReference type="ARBA" id="ARBA00023136"/>
    </source>
</evidence>
<evidence type="ECO:0000256" key="6">
    <source>
        <dbReference type="ARBA" id="ARBA00022989"/>
    </source>
</evidence>
<dbReference type="InterPro" id="IPR011527">
    <property type="entry name" value="ABC1_TM_dom"/>
</dbReference>
<comment type="caution">
    <text evidence="11">The sequence shown here is derived from an EMBL/GenBank/DDBJ whole genome shotgun (WGS) entry which is preliminary data.</text>
</comment>
<evidence type="ECO:0000313" key="11">
    <source>
        <dbReference type="EMBL" id="MED5051333.1"/>
    </source>
</evidence>
<proteinExistence type="predicted"/>
<dbReference type="Proteomes" id="UP001339962">
    <property type="component" value="Unassembled WGS sequence"/>
</dbReference>